<evidence type="ECO:0000313" key="1">
    <source>
        <dbReference type="EMBL" id="KAI9907566.1"/>
    </source>
</evidence>
<proteinExistence type="predicted"/>
<name>A0ACC0VQ16_9STRA</name>
<sequence length="62" mass="7040">MSPLLLGHKRRLVAQGFLQTQARIMFKQFDVETAFLNGNLEETVYMSPTDGIRVANDMVQVL</sequence>
<reference evidence="1 2" key="1">
    <citation type="journal article" date="2022" name="bioRxiv">
        <title>The genome of the oomycete Peronosclerospora sorghi, a cosmopolitan pathogen of maize and sorghum, is inflated with dispersed pseudogenes.</title>
        <authorList>
            <person name="Fletcher K."/>
            <person name="Martin F."/>
            <person name="Isakeit T."/>
            <person name="Cavanaugh K."/>
            <person name="Magill C."/>
            <person name="Michelmore R."/>
        </authorList>
    </citation>
    <scope>NUCLEOTIDE SEQUENCE [LARGE SCALE GENOMIC DNA]</scope>
    <source>
        <strain evidence="1">P6</strain>
    </source>
</reference>
<dbReference type="Proteomes" id="UP001163321">
    <property type="component" value="Chromosome 8"/>
</dbReference>
<comment type="caution">
    <text evidence="1">The sequence shown here is derived from an EMBL/GenBank/DDBJ whole genome shotgun (WGS) entry which is preliminary data.</text>
</comment>
<gene>
    <name evidence="1" type="ORF">PsorP6_003995</name>
</gene>
<evidence type="ECO:0000313" key="2">
    <source>
        <dbReference type="Proteomes" id="UP001163321"/>
    </source>
</evidence>
<accession>A0ACC0VQ16</accession>
<dbReference type="EMBL" id="CM047587">
    <property type="protein sequence ID" value="KAI9907566.1"/>
    <property type="molecule type" value="Genomic_DNA"/>
</dbReference>
<keyword evidence="2" id="KW-1185">Reference proteome</keyword>
<organism evidence="1 2">
    <name type="scientific">Peronosclerospora sorghi</name>
    <dbReference type="NCBI Taxonomy" id="230839"/>
    <lineage>
        <taxon>Eukaryota</taxon>
        <taxon>Sar</taxon>
        <taxon>Stramenopiles</taxon>
        <taxon>Oomycota</taxon>
        <taxon>Peronosporomycetes</taxon>
        <taxon>Peronosporales</taxon>
        <taxon>Peronosporaceae</taxon>
        <taxon>Peronosclerospora</taxon>
    </lineage>
</organism>
<protein>
    <submittedName>
        <fullName evidence="1">Uncharacterized protein</fullName>
    </submittedName>
</protein>